<name>A0A1Y1QUK6_9GAMM</name>
<sequence>MLPGMPQQSGGSAEEKRLRKWYRAMNPQDQATLMRFAEFLANDPSSNASPMTVFPEPEAIERPEQESVVKAIKRLTNTYPMIDRDRLLNETSSLMTAHVIHGKTAPAVIDELEAMFAKHYASLKAEFVETQNLASLPPADNT</sequence>
<evidence type="ECO:0000313" key="1">
    <source>
        <dbReference type="EMBL" id="OQX14205.1"/>
    </source>
</evidence>
<proteinExistence type="predicted"/>
<dbReference type="AlphaFoldDB" id="A0A1Y1QUK6"/>
<reference evidence="1 2" key="1">
    <citation type="submission" date="2017-01" db="EMBL/GenBank/DDBJ databases">
        <title>Novel large sulfur bacteria in the metagenomes of groundwater-fed chemosynthetic microbial mats in the Lake Huron basin.</title>
        <authorList>
            <person name="Sharrar A.M."/>
            <person name="Flood B.E."/>
            <person name="Bailey J.V."/>
            <person name="Jones D.S."/>
            <person name="Biddanda B."/>
            <person name="Ruberg S.A."/>
            <person name="Marcus D.N."/>
            <person name="Dick G.J."/>
        </authorList>
    </citation>
    <scope>NUCLEOTIDE SEQUENCE [LARGE SCALE GENOMIC DNA]</scope>
    <source>
        <strain evidence="1">A8</strain>
    </source>
</reference>
<evidence type="ECO:0008006" key="3">
    <source>
        <dbReference type="Google" id="ProtNLM"/>
    </source>
</evidence>
<protein>
    <recommendedName>
        <fullName evidence="3">Crp/Fnr family transcriptional regulator</fullName>
    </recommendedName>
</protein>
<accession>A0A1Y1QUK6</accession>
<organism evidence="1 2">
    <name type="scientific">Thiothrix lacustris</name>
    <dbReference type="NCBI Taxonomy" id="525917"/>
    <lineage>
        <taxon>Bacteria</taxon>
        <taxon>Pseudomonadati</taxon>
        <taxon>Pseudomonadota</taxon>
        <taxon>Gammaproteobacteria</taxon>
        <taxon>Thiotrichales</taxon>
        <taxon>Thiotrichaceae</taxon>
        <taxon>Thiothrix</taxon>
    </lineage>
</organism>
<evidence type="ECO:0000313" key="2">
    <source>
        <dbReference type="Proteomes" id="UP000192491"/>
    </source>
</evidence>
<dbReference type="Proteomes" id="UP000192491">
    <property type="component" value="Unassembled WGS sequence"/>
</dbReference>
<gene>
    <name evidence="1" type="ORF">BWK73_10120</name>
</gene>
<dbReference type="EMBL" id="MTEJ01000033">
    <property type="protein sequence ID" value="OQX14205.1"/>
    <property type="molecule type" value="Genomic_DNA"/>
</dbReference>
<comment type="caution">
    <text evidence="1">The sequence shown here is derived from an EMBL/GenBank/DDBJ whole genome shotgun (WGS) entry which is preliminary data.</text>
</comment>